<dbReference type="InterPro" id="IPR002176">
    <property type="entry name" value="X-over_junc_endoDNase_RuvC"/>
</dbReference>
<dbReference type="SUPFAM" id="SSF53098">
    <property type="entry name" value="Ribonuclease H-like"/>
    <property type="match status" value="1"/>
</dbReference>
<keyword evidence="3" id="KW-0540">Nuclease</keyword>
<keyword evidence="6" id="KW-0227">DNA damage</keyword>
<evidence type="ECO:0000256" key="11">
    <source>
        <dbReference type="ARBA" id="ARBA00023204"/>
    </source>
</evidence>
<keyword evidence="10" id="KW-0233">DNA recombination</keyword>
<evidence type="ECO:0000256" key="8">
    <source>
        <dbReference type="ARBA" id="ARBA00022842"/>
    </source>
</evidence>
<keyword evidence="11" id="KW-0234">DNA repair</keyword>
<evidence type="ECO:0000256" key="4">
    <source>
        <dbReference type="ARBA" id="ARBA00022723"/>
    </source>
</evidence>
<proteinExistence type="inferred from homology"/>
<evidence type="ECO:0000256" key="5">
    <source>
        <dbReference type="ARBA" id="ARBA00022759"/>
    </source>
</evidence>
<keyword evidence="9" id="KW-0238">DNA-binding</keyword>
<dbReference type="Pfam" id="PF02075">
    <property type="entry name" value="RuvC"/>
    <property type="match status" value="1"/>
</dbReference>
<comment type="similarity">
    <text evidence="1">Belongs to the RuvC family.</text>
</comment>
<dbReference type="PANTHER" id="PTHR30194">
    <property type="entry name" value="CROSSOVER JUNCTION ENDODEOXYRIBONUCLEASE RUVC"/>
    <property type="match status" value="1"/>
</dbReference>
<dbReference type="InterPro" id="IPR036397">
    <property type="entry name" value="RNaseH_sf"/>
</dbReference>
<evidence type="ECO:0000313" key="13">
    <source>
        <dbReference type="Proteomes" id="UP000263232"/>
    </source>
</evidence>
<evidence type="ECO:0000256" key="3">
    <source>
        <dbReference type="ARBA" id="ARBA00022722"/>
    </source>
</evidence>
<organism evidence="12 13">
    <name type="scientific">Suicoccus acidiformans</name>
    <dbReference type="NCBI Taxonomy" id="2036206"/>
    <lineage>
        <taxon>Bacteria</taxon>
        <taxon>Bacillati</taxon>
        <taxon>Bacillota</taxon>
        <taxon>Bacilli</taxon>
        <taxon>Lactobacillales</taxon>
        <taxon>Aerococcaceae</taxon>
        <taxon>Suicoccus</taxon>
    </lineage>
</organism>
<dbReference type="GO" id="GO:0006310">
    <property type="term" value="P:DNA recombination"/>
    <property type="evidence" value="ECO:0007669"/>
    <property type="project" value="UniProtKB-KW"/>
</dbReference>
<dbReference type="EMBL" id="CP023434">
    <property type="protein sequence ID" value="AXY24924.1"/>
    <property type="molecule type" value="Genomic_DNA"/>
</dbReference>
<dbReference type="KEGG" id="abae:CL176_02170"/>
<dbReference type="GO" id="GO:0046872">
    <property type="term" value="F:metal ion binding"/>
    <property type="evidence" value="ECO:0007669"/>
    <property type="project" value="UniProtKB-KW"/>
</dbReference>
<gene>
    <name evidence="12" type="ORF">CL176_02170</name>
</gene>
<keyword evidence="8" id="KW-0460">Magnesium</keyword>
<keyword evidence="4" id="KW-0479">Metal-binding</keyword>
<dbReference type="GO" id="GO:0006281">
    <property type="term" value="P:DNA repair"/>
    <property type="evidence" value="ECO:0007669"/>
    <property type="project" value="UniProtKB-KW"/>
</dbReference>
<evidence type="ECO:0000256" key="6">
    <source>
        <dbReference type="ARBA" id="ARBA00022763"/>
    </source>
</evidence>
<accession>A0A347WIL7</accession>
<evidence type="ECO:0000313" key="12">
    <source>
        <dbReference type="EMBL" id="AXY24924.1"/>
    </source>
</evidence>
<evidence type="ECO:0000256" key="1">
    <source>
        <dbReference type="ARBA" id="ARBA00009518"/>
    </source>
</evidence>
<evidence type="ECO:0000256" key="9">
    <source>
        <dbReference type="ARBA" id="ARBA00023125"/>
    </source>
</evidence>
<dbReference type="OrthoDB" id="2199467at2"/>
<keyword evidence="2" id="KW-0963">Cytoplasm</keyword>
<keyword evidence="7" id="KW-0378">Hydrolase</keyword>
<dbReference type="Gene3D" id="3.30.420.10">
    <property type="entry name" value="Ribonuclease H-like superfamily/Ribonuclease H"/>
    <property type="match status" value="1"/>
</dbReference>
<sequence>MRIIAFDQSTTATGWAVADTETQKLIEFGVIKPKGNLNDRIREMMLEAYRLSQWYEVSEVYLEDIFARNNVSTLIKLAKLLGCLEIYLEGKGYPVHIIQPTEWRKRVDLKNGKRKEVKAQAIDMIKQQYDIEPSEDECEAILFAMAFTKEEVNETESKR</sequence>
<dbReference type="GO" id="GO:0004520">
    <property type="term" value="F:DNA endonuclease activity"/>
    <property type="evidence" value="ECO:0007669"/>
    <property type="project" value="InterPro"/>
</dbReference>
<dbReference type="AlphaFoldDB" id="A0A347WIL7"/>
<evidence type="ECO:0000256" key="2">
    <source>
        <dbReference type="ARBA" id="ARBA00022490"/>
    </source>
</evidence>
<name>A0A347WIL7_9LACT</name>
<dbReference type="GO" id="GO:0016787">
    <property type="term" value="F:hydrolase activity"/>
    <property type="evidence" value="ECO:0007669"/>
    <property type="project" value="UniProtKB-KW"/>
</dbReference>
<protein>
    <submittedName>
        <fullName evidence="12">Uncharacterized protein</fullName>
    </submittedName>
</protein>
<dbReference type="RefSeq" id="WP_118989846.1">
    <property type="nucleotide sequence ID" value="NZ_CP023434.1"/>
</dbReference>
<dbReference type="PANTHER" id="PTHR30194:SF3">
    <property type="entry name" value="CROSSOVER JUNCTION ENDODEOXYRIBONUCLEASE RUVC"/>
    <property type="match status" value="1"/>
</dbReference>
<dbReference type="Proteomes" id="UP000263232">
    <property type="component" value="Chromosome"/>
</dbReference>
<keyword evidence="13" id="KW-1185">Reference proteome</keyword>
<evidence type="ECO:0000256" key="10">
    <source>
        <dbReference type="ARBA" id="ARBA00023172"/>
    </source>
</evidence>
<evidence type="ECO:0000256" key="7">
    <source>
        <dbReference type="ARBA" id="ARBA00022801"/>
    </source>
</evidence>
<dbReference type="InterPro" id="IPR012337">
    <property type="entry name" value="RNaseH-like_sf"/>
</dbReference>
<reference evidence="12 13" key="1">
    <citation type="submission" date="2017-09" db="EMBL/GenBank/DDBJ databases">
        <title>Complete genome sequence of Oxytococcus suis strain ZY16052.</title>
        <authorList>
            <person name="Li F."/>
        </authorList>
    </citation>
    <scope>NUCLEOTIDE SEQUENCE [LARGE SCALE GENOMIC DNA]</scope>
    <source>
        <strain evidence="12 13">ZY16052</strain>
    </source>
</reference>
<dbReference type="GO" id="GO:0003677">
    <property type="term" value="F:DNA binding"/>
    <property type="evidence" value="ECO:0007669"/>
    <property type="project" value="UniProtKB-KW"/>
</dbReference>
<keyword evidence="5" id="KW-0255">Endonuclease</keyword>